<dbReference type="Proteomes" id="UP000316801">
    <property type="component" value="Unassembled WGS sequence"/>
</dbReference>
<evidence type="ECO:0000256" key="2">
    <source>
        <dbReference type="ARBA" id="ARBA00023180"/>
    </source>
</evidence>
<evidence type="ECO:0000256" key="1">
    <source>
        <dbReference type="ARBA" id="ARBA00022679"/>
    </source>
</evidence>
<evidence type="ECO:0000259" key="3">
    <source>
        <dbReference type="Pfam" id="PF00685"/>
    </source>
</evidence>
<reference evidence="4 5" key="1">
    <citation type="submission" date="2019-07" db="EMBL/GenBank/DDBJ databases">
        <title>Ln-dependent methylotrophs.</title>
        <authorList>
            <person name="Tani A."/>
        </authorList>
    </citation>
    <scope>NUCLEOTIDE SEQUENCE [LARGE SCALE GENOMIC DNA]</scope>
    <source>
        <strain evidence="4 5">SM12</strain>
    </source>
</reference>
<dbReference type="InterPro" id="IPR000863">
    <property type="entry name" value="Sulfotransferase_dom"/>
</dbReference>
<proteinExistence type="predicted"/>
<dbReference type="EMBL" id="VJMG01000018">
    <property type="protein sequence ID" value="TRL39722.1"/>
    <property type="molecule type" value="Genomic_DNA"/>
</dbReference>
<dbReference type="SUPFAM" id="SSF52540">
    <property type="entry name" value="P-loop containing nucleoside triphosphate hydrolases"/>
    <property type="match status" value="1"/>
</dbReference>
<dbReference type="Pfam" id="PF00685">
    <property type="entry name" value="Sulfotransfer_1"/>
    <property type="match status" value="1"/>
</dbReference>
<comment type="caution">
    <text evidence="4">The sequence shown here is derived from an EMBL/GenBank/DDBJ whole genome shotgun (WGS) entry which is preliminary data.</text>
</comment>
<dbReference type="AlphaFoldDB" id="A0A549TCU8"/>
<evidence type="ECO:0000313" key="5">
    <source>
        <dbReference type="Proteomes" id="UP000316801"/>
    </source>
</evidence>
<name>A0A549TCU8_9HYPH</name>
<keyword evidence="1 4" id="KW-0808">Transferase</keyword>
<sequence>MQQDRRRVTGHSAERVGLFIAGVQKAGTTSLDVYLRSHPSLAGARVKEPHFFDDESLDWSNPPIERLHALYPPPVTGTLRFEATPISSFWPHALERIQRYNATAKIILLLRDPIERAWSQWSMQLDRGTETLSFPEAIEAGPRRLISEPLGRAWRDHSYVERGFYLYQIRRVLSLFPASQVLFLESRGLAADPVGTMARIAGFLDLAPFPPVSSLRERQNPVPDLAPQPKDILRLRDLFVADARATVAVTGIDARHWPTLAADPVAAFLASRRTETMGGP</sequence>
<dbReference type="InterPro" id="IPR027417">
    <property type="entry name" value="P-loop_NTPase"/>
</dbReference>
<keyword evidence="5" id="KW-1185">Reference proteome</keyword>
<dbReference type="PANTHER" id="PTHR10605">
    <property type="entry name" value="HEPARAN SULFATE SULFOTRANSFERASE"/>
    <property type="match status" value="1"/>
</dbReference>
<protein>
    <submittedName>
        <fullName evidence="4">Sulfotransferase domain-containing protein</fullName>
    </submittedName>
</protein>
<gene>
    <name evidence="4" type="ORF">FNA46_08435</name>
</gene>
<keyword evidence="2" id="KW-0325">Glycoprotein</keyword>
<evidence type="ECO:0000313" key="4">
    <source>
        <dbReference type="EMBL" id="TRL39722.1"/>
    </source>
</evidence>
<feature type="domain" description="Sulfotransferase" evidence="3">
    <location>
        <begin position="18"/>
        <end position="207"/>
    </location>
</feature>
<organism evidence="4 5">
    <name type="scientific">Rhizobium straminoryzae</name>
    <dbReference type="NCBI Taxonomy" id="1387186"/>
    <lineage>
        <taxon>Bacteria</taxon>
        <taxon>Pseudomonadati</taxon>
        <taxon>Pseudomonadota</taxon>
        <taxon>Alphaproteobacteria</taxon>
        <taxon>Hyphomicrobiales</taxon>
        <taxon>Rhizobiaceae</taxon>
        <taxon>Rhizobium/Agrobacterium group</taxon>
        <taxon>Rhizobium</taxon>
    </lineage>
</organism>
<accession>A0A549TCU8</accession>
<dbReference type="InterPro" id="IPR037359">
    <property type="entry name" value="NST/OST"/>
</dbReference>
<dbReference type="PANTHER" id="PTHR10605:SF56">
    <property type="entry name" value="BIFUNCTIONAL HEPARAN SULFATE N-DEACETYLASE_N-SULFOTRANSFERASE"/>
    <property type="match status" value="1"/>
</dbReference>
<dbReference type="GO" id="GO:0008146">
    <property type="term" value="F:sulfotransferase activity"/>
    <property type="evidence" value="ECO:0007669"/>
    <property type="project" value="InterPro"/>
</dbReference>
<dbReference type="Gene3D" id="3.40.50.300">
    <property type="entry name" value="P-loop containing nucleotide triphosphate hydrolases"/>
    <property type="match status" value="1"/>
</dbReference>